<evidence type="ECO:0000256" key="1">
    <source>
        <dbReference type="SAM" id="MobiDB-lite"/>
    </source>
</evidence>
<protein>
    <submittedName>
        <fullName evidence="3">Uncharacterized protein</fullName>
    </submittedName>
</protein>
<dbReference type="Proteomes" id="UP000410492">
    <property type="component" value="Unassembled WGS sequence"/>
</dbReference>
<keyword evidence="2" id="KW-1133">Transmembrane helix</keyword>
<feature type="region of interest" description="Disordered" evidence="1">
    <location>
        <begin position="215"/>
        <end position="256"/>
    </location>
</feature>
<feature type="transmembrane region" description="Helical" evidence="2">
    <location>
        <begin position="398"/>
        <end position="418"/>
    </location>
</feature>
<gene>
    <name evidence="3" type="ORF">CALMAC_LOCUS2308</name>
</gene>
<keyword evidence="2" id="KW-0472">Membrane</keyword>
<feature type="compositionally biased region" description="Polar residues" evidence="1">
    <location>
        <begin position="219"/>
        <end position="244"/>
    </location>
</feature>
<feature type="compositionally biased region" description="Low complexity" evidence="1">
    <location>
        <begin position="80"/>
        <end position="90"/>
    </location>
</feature>
<evidence type="ECO:0000313" key="3">
    <source>
        <dbReference type="EMBL" id="VEN36852.1"/>
    </source>
</evidence>
<dbReference type="OrthoDB" id="6819390at2759"/>
<dbReference type="AlphaFoldDB" id="A0A653BMR5"/>
<dbReference type="EMBL" id="CAACVG010002732">
    <property type="protein sequence ID" value="VEN36852.1"/>
    <property type="molecule type" value="Genomic_DNA"/>
</dbReference>
<reference evidence="3 4" key="1">
    <citation type="submission" date="2019-01" db="EMBL/GenBank/DDBJ databases">
        <authorList>
            <person name="Sayadi A."/>
        </authorList>
    </citation>
    <scope>NUCLEOTIDE SEQUENCE [LARGE SCALE GENOMIC DNA]</scope>
</reference>
<proteinExistence type="predicted"/>
<keyword evidence="2" id="KW-0812">Transmembrane</keyword>
<feature type="region of interest" description="Disordered" evidence="1">
    <location>
        <begin position="47"/>
        <end position="95"/>
    </location>
</feature>
<keyword evidence="4" id="KW-1185">Reference proteome</keyword>
<feature type="transmembrane region" description="Helical" evidence="2">
    <location>
        <begin position="373"/>
        <end position="392"/>
    </location>
</feature>
<evidence type="ECO:0000256" key="2">
    <source>
        <dbReference type="SAM" id="Phobius"/>
    </source>
</evidence>
<name>A0A653BMR5_CALMS</name>
<evidence type="ECO:0000313" key="4">
    <source>
        <dbReference type="Proteomes" id="UP000410492"/>
    </source>
</evidence>
<feature type="compositionally biased region" description="Basic and acidic residues" evidence="1">
    <location>
        <begin position="55"/>
        <end position="72"/>
    </location>
</feature>
<organism evidence="3 4">
    <name type="scientific">Callosobruchus maculatus</name>
    <name type="common">Southern cowpea weevil</name>
    <name type="synonym">Pulse bruchid</name>
    <dbReference type="NCBI Taxonomy" id="64391"/>
    <lineage>
        <taxon>Eukaryota</taxon>
        <taxon>Metazoa</taxon>
        <taxon>Ecdysozoa</taxon>
        <taxon>Arthropoda</taxon>
        <taxon>Hexapoda</taxon>
        <taxon>Insecta</taxon>
        <taxon>Pterygota</taxon>
        <taxon>Neoptera</taxon>
        <taxon>Endopterygota</taxon>
        <taxon>Coleoptera</taxon>
        <taxon>Polyphaga</taxon>
        <taxon>Cucujiformia</taxon>
        <taxon>Chrysomeloidea</taxon>
        <taxon>Chrysomelidae</taxon>
        <taxon>Bruchinae</taxon>
        <taxon>Bruchini</taxon>
        <taxon>Callosobruchus</taxon>
    </lineage>
</organism>
<feature type="transmembrane region" description="Helical" evidence="2">
    <location>
        <begin position="6"/>
        <end position="26"/>
    </location>
</feature>
<sequence length="539" mass="61568">MHASGVLRWYLAVILWCFAVRGSYVAEGTTLRYHRNIGNDREAVPSARYHQAISSDKEVERATDSGTMHDRNNTQSKINTIGTTTPRSTTSNYYQDRSNSNEVVLGRNKTTRGIFRVQRDLTDDKRVPPVQEPTVLRSSTTSEYYKGQGERDPIEVKSAAKHTVRGWYLAESTTLRYHRDIGNDREAVPSARYHQAISSDKEVERATESGTMHLHDRNSTQLPKDNTIGTTIPRSTTSSYYQDRSNGKEVVPGRNNTTPAMFTVQRVSIDDRRVPPVREPTVLRSGTTSGYYKGKGERDVNGAKIEANNTKRQDVIKGTTFGYMSTDLLEGTTEHGERAIVDNRDAGGMLNITSQDLTVSGRKIKMPRPNSQTMQYLLVPGFLMAGILPWVMPKLQMVAMMLSMVNNMAFTSALFTLIRNFIFERESAQHVLYINNGYKKKNRHRNQYKEHQHHAPIYYEHQHPHGLDHHDHSASQVHHEYQDLQEHQEYHQHPPGLDHYDHASSQVQYEHLQEHPPIGWENQGVSKFSEKWRRSGSTI</sequence>
<accession>A0A653BMR5</accession>